<dbReference type="InterPro" id="IPR058240">
    <property type="entry name" value="rSAM_sf"/>
</dbReference>
<evidence type="ECO:0000256" key="8">
    <source>
        <dbReference type="ARBA" id="ARBA00022691"/>
    </source>
</evidence>
<keyword evidence="6 17" id="KW-0004">4Fe-4S</keyword>
<evidence type="ECO:0000256" key="10">
    <source>
        <dbReference type="ARBA" id="ARBA00022694"/>
    </source>
</evidence>
<dbReference type="EMBL" id="JBBCAQ010000004">
    <property type="protein sequence ID" value="KAK7604140.1"/>
    <property type="molecule type" value="Genomic_DNA"/>
</dbReference>
<evidence type="ECO:0000259" key="18">
    <source>
        <dbReference type="PROSITE" id="PS50926"/>
    </source>
</evidence>
<dbReference type="GO" id="GO:0035598">
    <property type="term" value="F:tRNA (N(6)-L-threonylcarbamoyladenosine(37)-C(2))-methylthiotransferase activity"/>
    <property type="evidence" value="ECO:0007669"/>
    <property type="project" value="UniProtKB-UniRule"/>
</dbReference>
<dbReference type="InterPro" id="IPR002792">
    <property type="entry name" value="TRAM_dom"/>
</dbReference>
<dbReference type="PROSITE" id="PS51449">
    <property type="entry name" value="MTTASE_N"/>
    <property type="match status" value="1"/>
</dbReference>
<keyword evidence="10 17" id="KW-0819">tRNA processing</keyword>
<comment type="similarity">
    <text evidence="4">Belongs to the TVP23 family.</text>
</comment>
<comment type="similarity">
    <text evidence="5 17">Belongs to the methylthiotransferase family. CDKAL1 subfamily.</text>
</comment>
<dbReference type="Pfam" id="PF04055">
    <property type="entry name" value="Radical_SAM"/>
    <property type="match status" value="1"/>
</dbReference>
<keyword evidence="11 17" id="KW-0479">Metal-binding</keyword>
<dbReference type="FunFam" id="3.40.50.12160:FF:000005">
    <property type="entry name" value="threonylcarbamoyladenosine tRNA methylthiotransferase isoform X1"/>
    <property type="match status" value="1"/>
</dbReference>
<dbReference type="InterPro" id="IPR008564">
    <property type="entry name" value="TVP23-like"/>
</dbReference>
<evidence type="ECO:0000256" key="16">
    <source>
        <dbReference type="ARBA" id="ARBA00051661"/>
    </source>
</evidence>
<protein>
    <recommendedName>
        <fullName evidence="17">tRNA-t(6)A37 methylthiotransferase</fullName>
        <ecNumber evidence="17">2.8.4.5</ecNumber>
    </recommendedName>
</protein>
<dbReference type="CDD" id="cd01335">
    <property type="entry name" value="Radical_SAM"/>
    <property type="match status" value="1"/>
</dbReference>
<dbReference type="InterPro" id="IPR023404">
    <property type="entry name" value="rSAM_horseshoe"/>
</dbReference>
<evidence type="ECO:0000256" key="2">
    <source>
        <dbReference type="ARBA" id="ARBA00004141"/>
    </source>
</evidence>
<evidence type="ECO:0000259" key="19">
    <source>
        <dbReference type="PROSITE" id="PS51449"/>
    </source>
</evidence>
<dbReference type="SUPFAM" id="SSF102114">
    <property type="entry name" value="Radical SAM enzymes"/>
    <property type="match status" value="1"/>
</dbReference>
<evidence type="ECO:0000256" key="14">
    <source>
        <dbReference type="ARBA" id="ARBA00023014"/>
    </source>
</evidence>
<evidence type="ECO:0000256" key="7">
    <source>
        <dbReference type="ARBA" id="ARBA00022679"/>
    </source>
</evidence>
<dbReference type="InterPro" id="IPR007197">
    <property type="entry name" value="rSAM"/>
</dbReference>
<evidence type="ECO:0000256" key="4">
    <source>
        <dbReference type="ARBA" id="ARBA00005467"/>
    </source>
</evidence>
<gene>
    <name evidence="21" type="ORF">V9T40_004413</name>
</gene>
<dbReference type="PROSITE" id="PS51918">
    <property type="entry name" value="RADICAL_SAM"/>
    <property type="match status" value="1"/>
</dbReference>
<dbReference type="InterPro" id="IPR020612">
    <property type="entry name" value="Methylthiotransferase_CS"/>
</dbReference>
<dbReference type="NCBIfam" id="TIGR01578">
    <property type="entry name" value="MiaB-like-B"/>
    <property type="match status" value="1"/>
</dbReference>
<dbReference type="SFLD" id="SFLDS00029">
    <property type="entry name" value="Radical_SAM"/>
    <property type="match status" value="1"/>
</dbReference>
<evidence type="ECO:0000313" key="22">
    <source>
        <dbReference type="Proteomes" id="UP001367676"/>
    </source>
</evidence>
<reference evidence="21 22" key="1">
    <citation type="submission" date="2024-03" db="EMBL/GenBank/DDBJ databases">
        <title>Adaptation during the transition from Ophiocordyceps entomopathogen to insect associate is accompanied by gene loss and intensified selection.</title>
        <authorList>
            <person name="Ward C.M."/>
            <person name="Onetto C.A."/>
            <person name="Borneman A.R."/>
        </authorList>
    </citation>
    <scope>NUCLEOTIDE SEQUENCE [LARGE SCALE GENOMIC DNA]</scope>
    <source>
        <strain evidence="21">AWRI1</strain>
        <tissue evidence="21">Single Adult Female</tissue>
    </source>
</reference>
<keyword evidence="9 17" id="KW-0812">Transmembrane</keyword>
<dbReference type="Pfam" id="PF01938">
    <property type="entry name" value="TRAM"/>
    <property type="match status" value="1"/>
</dbReference>
<comment type="subcellular location">
    <subcellularLocation>
        <location evidence="17">Endoplasmic reticulum membrane</location>
        <topology evidence="17">Single-pass membrane protein</topology>
    </subcellularLocation>
    <subcellularLocation>
        <location evidence="2">Membrane</location>
        <topology evidence="2">Multi-pass membrane protein</topology>
    </subcellularLocation>
    <subcellularLocation>
        <location evidence="3">Membrane</location>
        <topology evidence="3">Single-pass membrane protein</topology>
    </subcellularLocation>
</comment>
<feature type="transmembrane region" description="Helical" evidence="17">
    <location>
        <begin position="521"/>
        <end position="544"/>
    </location>
</feature>
<comment type="catalytic activity">
    <reaction evidence="16 17">
        <text>N(6)-L-threonylcarbamoyladenosine(37) in tRNA + (sulfur carrier)-SH + AH2 + 2 S-adenosyl-L-methionine = 2-methylsulfanyl-N(6)-L-threonylcarbamoyladenosine(37) in tRNA + (sulfur carrier)-H + 5'-deoxyadenosine + L-methionine + A + S-adenosyl-L-homocysteine + 2 H(+)</text>
        <dbReference type="Rhea" id="RHEA:37075"/>
        <dbReference type="Rhea" id="RHEA-COMP:10163"/>
        <dbReference type="Rhea" id="RHEA-COMP:11092"/>
        <dbReference type="Rhea" id="RHEA-COMP:14737"/>
        <dbReference type="Rhea" id="RHEA-COMP:14739"/>
        <dbReference type="ChEBI" id="CHEBI:13193"/>
        <dbReference type="ChEBI" id="CHEBI:15378"/>
        <dbReference type="ChEBI" id="CHEBI:17319"/>
        <dbReference type="ChEBI" id="CHEBI:17499"/>
        <dbReference type="ChEBI" id="CHEBI:29917"/>
        <dbReference type="ChEBI" id="CHEBI:57844"/>
        <dbReference type="ChEBI" id="CHEBI:57856"/>
        <dbReference type="ChEBI" id="CHEBI:59789"/>
        <dbReference type="ChEBI" id="CHEBI:64428"/>
        <dbReference type="ChEBI" id="CHEBI:74418"/>
        <dbReference type="ChEBI" id="CHEBI:74420"/>
        <dbReference type="EC" id="2.8.4.5"/>
    </reaction>
</comment>
<evidence type="ECO:0000256" key="9">
    <source>
        <dbReference type="ARBA" id="ARBA00022692"/>
    </source>
</evidence>
<dbReference type="PROSITE" id="PS50926">
    <property type="entry name" value="TRAM"/>
    <property type="match status" value="1"/>
</dbReference>
<sequence length="568" mass="64096">MLGACSEIIDDIEDLISSQELEPKIRYSYRKDVTTRVVKKKHNEEEPEPKYCDSVIPGTQTIYIKTWGCTHNTSDSEYMAGQLQSFGYKITDHKMEAHLWLLNSCTVKTPAEDHFRNEIEEAQKLGKFIVVAGCVPQAAPKTGFLKGLSIIGVQQIDRVVEVVEETLKGNSVRLFGEKKQNGKKVGGATLDLPKIRKNPLIEIIPINTGCLNQCTYCKTKHARGNLGSYPPDVIIARAKQSFEEGVVELWLTSEDTGTYGRDIGSSLPELLWKLIDIIPDKCMMRIGMTNPPYILEYLDEMAKILSHPRVYSFLHVPVQSGSDFVLGEMKREYSRKEFELVVDTLREKVPGISIATDIICGFPNETDEDFAETLSLCKKYKFPSLFINQFYPRPGTPAARMPKVPPATIKVRTKELTAFFRSYETYSHKVGEIQDVLVTEEAFDEEHYVAHNKYYEQVLVPKKTGLLGQFIKVKILAAKKHCLISEPINGNNFKLKMSSLSKYFPILGDAQNRVNPAEAKVFWMGLIGVSTVWTLLFIVSLLSFNFKWLMVNMTKAPPSTNVPPTSVV</sequence>
<dbReference type="InterPro" id="IPR013848">
    <property type="entry name" value="Methylthiotransferase_N"/>
</dbReference>
<dbReference type="InterPro" id="IPR038135">
    <property type="entry name" value="Methylthiotransferase_N_sf"/>
</dbReference>
<evidence type="ECO:0000256" key="13">
    <source>
        <dbReference type="ARBA" id="ARBA00023004"/>
    </source>
</evidence>
<comment type="caution">
    <text evidence="21">The sequence shown here is derived from an EMBL/GenBank/DDBJ whole genome shotgun (WGS) entry which is preliminary data.</text>
</comment>
<evidence type="ECO:0000256" key="5">
    <source>
        <dbReference type="ARBA" id="ARBA00008616"/>
    </source>
</evidence>
<keyword evidence="14 17" id="KW-0411">Iron-sulfur</keyword>
<dbReference type="PANTHER" id="PTHR11918">
    <property type="entry name" value="RADICAL SAM PROTEINS"/>
    <property type="match status" value="1"/>
</dbReference>
<keyword evidence="17" id="KW-0256">Endoplasmic reticulum</keyword>
<evidence type="ECO:0000313" key="21">
    <source>
        <dbReference type="EMBL" id="KAK7604140.1"/>
    </source>
</evidence>
<dbReference type="PROSITE" id="PS01278">
    <property type="entry name" value="MTTASE_RADICAL"/>
    <property type="match status" value="1"/>
</dbReference>
<dbReference type="SFLD" id="SFLDG01082">
    <property type="entry name" value="B12-binding_domain_containing"/>
    <property type="match status" value="1"/>
</dbReference>
<accession>A0AAN9TS45</accession>
<dbReference type="AlphaFoldDB" id="A0AAN9TS45"/>
<dbReference type="SMART" id="SM00729">
    <property type="entry name" value="Elp3"/>
    <property type="match status" value="1"/>
</dbReference>
<dbReference type="Gene3D" id="3.40.50.12160">
    <property type="entry name" value="Methylthiotransferase, N-terminal domain"/>
    <property type="match status" value="1"/>
</dbReference>
<evidence type="ECO:0000256" key="6">
    <source>
        <dbReference type="ARBA" id="ARBA00022485"/>
    </source>
</evidence>
<dbReference type="Gene3D" id="3.80.30.20">
    <property type="entry name" value="tm_1862 like domain"/>
    <property type="match status" value="1"/>
</dbReference>
<dbReference type="NCBIfam" id="TIGR00089">
    <property type="entry name" value="MiaB/RimO family radical SAM methylthiotransferase"/>
    <property type="match status" value="1"/>
</dbReference>
<evidence type="ECO:0000256" key="11">
    <source>
        <dbReference type="ARBA" id="ARBA00022723"/>
    </source>
</evidence>
<name>A0AAN9TS45_9HEMI</name>
<comment type="cofactor">
    <cofactor evidence="17">
        <name>[4Fe-4S] cluster</name>
        <dbReference type="ChEBI" id="CHEBI:49883"/>
    </cofactor>
    <text evidence="17">Binds 1 or 2 [4Fe-4S] cluster. One cluster is coordinated with 3 cysteines and an exchangeable S-adenosyl-L-methionine.</text>
</comment>
<keyword evidence="22" id="KW-1185">Reference proteome</keyword>
<evidence type="ECO:0000256" key="17">
    <source>
        <dbReference type="RuleBase" id="RU368081"/>
    </source>
</evidence>
<dbReference type="GO" id="GO:0051539">
    <property type="term" value="F:4 iron, 4 sulfur cluster binding"/>
    <property type="evidence" value="ECO:0007669"/>
    <property type="project" value="UniProtKB-UniRule"/>
</dbReference>
<keyword evidence="7 17" id="KW-0808">Transferase</keyword>
<proteinExistence type="inferred from homology"/>
<keyword evidence="8 17" id="KW-0949">S-adenosyl-L-methionine</keyword>
<evidence type="ECO:0000256" key="3">
    <source>
        <dbReference type="ARBA" id="ARBA00004167"/>
    </source>
</evidence>
<evidence type="ECO:0000256" key="1">
    <source>
        <dbReference type="ARBA" id="ARBA00002399"/>
    </source>
</evidence>
<dbReference type="Proteomes" id="UP001367676">
    <property type="component" value="Unassembled WGS sequence"/>
</dbReference>
<evidence type="ECO:0000256" key="15">
    <source>
        <dbReference type="ARBA" id="ARBA00023136"/>
    </source>
</evidence>
<organism evidence="21 22">
    <name type="scientific">Parthenolecanium corni</name>
    <dbReference type="NCBI Taxonomy" id="536013"/>
    <lineage>
        <taxon>Eukaryota</taxon>
        <taxon>Metazoa</taxon>
        <taxon>Ecdysozoa</taxon>
        <taxon>Arthropoda</taxon>
        <taxon>Hexapoda</taxon>
        <taxon>Insecta</taxon>
        <taxon>Pterygota</taxon>
        <taxon>Neoptera</taxon>
        <taxon>Paraneoptera</taxon>
        <taxon>Hemiptera</taxon>
        <taxon>Sternorrhyncha</taxon>
        <taxon>Coccoidea</taxon>
        <taxon>Coccidae</taxon>
        <taxon>Parthenolecanium</taxon>
    </lineage>
</organism>
<dbReference type="InterPro" id="IPR006466">
    <property type="entry name" value="MiaB-like_arc_euk"/>
</dbReference>
<dbReference type="InterPro" id="IPR006638">
    <property type="entry name" value="Elp3/MiaA/NifB-like_rSAM"/>
</dbReference>
<keyword evidence="15 17" id="KW-0472">Membrane</keyword>
<feature type="domain" description="TRAM" evidence="18">
    <location>
        <begin position="427"/>
        <end position="489"/>
    </location>
</feature>
<dbReference type="PANTHER" id="PTHR11918:SF45">
    <property type="entry name" value="THREONYLCARBAMOYLADENOSINE TRNA METHYLTHIOTRANSFERASE"/>
    <property type="match status" value="1"/>
</dbReference>
<dbReference type="FunFam" id="3.80.30.20:FF:000002">
    <property type="entry name" value="threonylcarbamoyladenosine tRNA methylthiotransferase isoform X2"/>
    <property type="match status" value="1"/>
</dbReference>
<keyword evidence="12 17" id="KW-1133">Transmembrane helix</keyword>
<dbReference type="Pfam" id="PF00919">
    <property type="entry name" value="UPF0004"/>
    <property type="match status" value="1"/>
</dbReference>
<dbReference type="InterPro" id="IPR005839">
    <property type="entry name" value="Methylthiotransferase"/>
</dbReference>
<evidence type="ECO:0000259" key="20">
    <source>
        <dbReference type="PROSITE" id="PS51918"/>
    </source>
</evidence>
<feature type="domain" description="Radical SAM core" evidence="20">
    <location>
        <begin position="196"/>
        <end position="427"/>
    </location>
</feature>
<feature type="domain" description="MTTase N-terminal" evidence="19">
    <location>
        <begin position="60"/>
        <end position="168"/>
    </location>
</feature>
<dbReference type="Pfam" id="PF05832">
    <property type="entry name" value="DUF846"/>
    <property type="match status" value="1"/>
</dbReference>
<dbReference type="GO" id="GO:0046872">
    <property type="term" value="F:metal ion binding"/>
    <property type="evidence" value="ECO:0007669"/>
    <property type="project" value="UniProtKB-UniRule"/>
</dbReference>
<dbReference type="EC" id="2.8.4.5" evidence="17"/>
<comment type="function">
    <text evidence="1 17">Catalyzes the methylthiolation of N6-threonylcarbamoyladenosine (t(6)A), leading to the formation of 2-methylthio-N6-threonylcarbamoyladenosine (ms(2)t(6)A) at position 37 in tRNAs that read codons beginning with adenine.</text>
</comment>
<dbReference type="GO" id="GO:0005789">
    <property type="term" value="C:endoplasmic reticulum membrane"/>
    <property type="evidence" value="ECO:0007669"/>
    <property type="project" value="UniProtKB-SubCell"/>
</dbReference>
<evidence type="ECO:0000256" key="12">
    <source>
        <dbReference type="ARBA" id="ARBA00022989"/>
    </source>
</evidence>
<keyword evidence="13 17" id="KW-0408">Iron</keyword>